<dbReference type="EMBL" id="RRYP01002182">
    <property type="protein sequence ID" value="TNV85065.1"/>
    <property type="molecule type" value="Genomic_DNA"/>
</dbReference>
<protein>
    <submittedName>
        <fullName evidence="1">Uncharacterized protein</fullName>
    </submittedName>
</protein>
<sequence>MAYPHFPPPQLLPPLLQPYHAANPRLNPGASHLTATLSFPLFRIRFRRQPPFLPLFRWHQHRRLNLHLRADRRIHSNAGVHVGAVR</sequence>
<comment type="caution">
    <text evidence="1">The sequence shown here is derived from an EMBL/GenBank/DDBJ whole genome shotgun (WGS) entry which is preliminary data.</text>
</comment>
<proteinExistence type="predicted"/>
<gene>
    <name evidence="1" type="ORF">FGO68_gene9319</name>
</gene>
<accession>A0A8J8P2X7</accession>
<organism evidence="1 2">
    <name type="scientific">Halteria grandinella</name>
    <dbReference type="NCBI Taxonomy" id="5974"/>
    <lineage>
        <taxon>Eukaryota</taxon>
        <taxon>Sar</taxon>
        <taxon>Alveolata</taxon>
        <taxon>Ciliophora</taxon>
        <taxon>Intramacronucleata</taxon>
        <taxon>Spirotrichea</taxon>
        <taxon>Stichotrichia</taxon>
        <taxon>Sporadotrichida</taxon>
        <taxon>Halteriidae</taxon>
        <taxon>Halteria</taxon>
    </lineage>
</organism>
<dbReference type="AlphaFoldDB" id="A0A8J8P2X7"/>
<evidence type="ECO:0000313" key="1">
    <source>
        <dbReference type="EMBL" id="TNV85065.1"/>
    </source>
</evidence>
<evidence type="ECO:0000313" key="2">
    <source>
        <dbReference type="Proteomes" id="UP000785679"/>
    </source>
</evidence>
<dbReference type="Proteomes" id="UP000785679">
    <property type="component" value="Unassembled WGS sequence"/>
</dbReference>
<keyword evidence="2" id="KW-1185">Reference proteome</keyword>
<name>A0A8J8P2X7_HALGN</name>
<reference evidence="1" key="1">
    <citation type="submission" date="2019-06" db="EMBL/GenBank/DDBJ databases">
        <authorList>
            <person name="Zheng W."/>
        </authorList>
    </citation>
    <scope>NUCLEOTIDE SEQUENCE</scope>
    <source>
        <strain evidence="1">QDHG01</strain>
    </source>
</reference>